<organism evidence="2 3">
    <name type="scientific">Fusobacterium necrophorum subsp. funduliforme Fnf 1007</name>
    <dbReference type="NCBI Taxonomy" id="1161424"/>
    <lineage>
        <taxon>Bacteria</taxon>
        <taxon>Fusobacteriati</taxon>
        <taxon>Fusobacteriota</taxon>
        <taxon>Fusobacteriia</taxon>
        <taxon>Fusobacteriales</taxon>
        <taxon>Fusobacteriaceae</taxon>
        <taxon>Fusobacterium</taxon>
    </lineage>
</organism>
<evidence type="ECO:0000313" key="2">
    <source>
        <dbReference type="EMBL" id="EJU18810.1"/>
    </source>
</evidence>
<sequence>MKLSEMAIETIMGVVGKFLPTNEAAKLEARAKLAQIEVDSWEAKATFLEKMGTKNRDGVIPLIMLSWLFMHIIMFLVMVGFVLLGKETPIIPMDKEFSEAVKLLFGFLFGSKTASRFSKSYVEAKYNKGE</sequence>
<evidence type="ECO:0008006" key="4">
    <source>
        <dbReference type="Google" id="ProtNLM"/>
    </source>
</evidence>
<gene>
    <name evidence="2" type="ORF">HMPREF1127_1094</name>
</gene>
<keyword evidence="1" id="KW-0472">Membrane</keyword>
<proteinExistence type="predicted"/>
<comment type="caution">
    <text evidence="2">The sequence shown here is derived from an EMBL/GenBank/DDBJ whole genome shotgun (WGS) entry which is preliminary data.</text>
</comment>
<dbReference type="Proteomes" id="UP000003120">
    <property type="component" value="Unassembled WGS sequence"/>
</dbReference>
<dbReference type="GeneID" id="75076539"/>
<dbReference type="RefSeq" id="WP_005960422.1">
    <property type="nucleotide sequence ID" value="NZ_ALKK01000011.1"/>
</dbReference>
<name>A0AAN3VX90_9FUSO</name>
<feature type="transmembrane region" description="Helical" evidence="1">
    <location>
        <begin position="59"/>
        <end position="85"/>
    </location>
</feature>
<evidence type="ECO:0000313" key="3">
    <source>
        <dbReference type="Proteomes" id="UP000003120"/>
    </source>
</evidence>
<reference evidence="2 3" key="1">
    <citation type="submission" date="2012-07" db="EMBL/GenBank/DDBJ databases">
        <authorList>
            <person name="Durkin A.S."/>
            <person name="McCorrison J."/>
            <person name="Torralba M."/>
            <person name="Gillis M."/>
            <person name="Methe B."/>
            <person name="Sutton G."/>
            <person name="Nelson K.E."/>
        </authorList>
    </citation>
    <scope>NUCLEOTIDE SEQUENCE [LARGE SCALE GENOMIC DNA]</scope>
    <source>
        <strain evidence="2 3">Fnf 1007</strain>
    </source>
</reference>
<evidence type="ECO:0000256" key="1">
    <source>
        <dbReference type="SAM" id="Phobius"/>
    </source>
</evidence>
<protein>
    <recommendedName>
        <fullName evidence="4">Holin of 3TMs, for gene-transfer release</fullName>
    </recommendedName>
</protein>
<dbReference type="EMBL" id="ALKK01000011">
    <property type="protein sequence ID" value="EJU18810.1"/>
    <property type="molecule type" value="Genomic_DNA"/>
</dbReference>
<accession>A0AAN3VX90</accession>
<keyword evidence="1" id="KW-1133">Transmembrane helix</keyword>
<dbReference type="AlphaFoldDB" id="A0AAN3VX90"/>
<keyword evidence="1" id="KW-0812">Transmembrane</keyword>